<evidence type="ECO:0000256" key="15">
    <source>
        <dbReference type="RuleBase" id="RU004347"/>
    </source>
</evidence>
<dbReference type="AlphaFoldDB" id="U3U7D5"/>
<dbReference type="STRING" id="1235990.BMSBPS_0636"/>
<keyword evidence="8 14" id="KW-0547">Nucleotide-binding</keyword>
<evidence type="ECO:0000256" key="12">
    <source>
        <dbReference type="ARBA" id="ARBA00031393"/>
    </source>
</evidence>
<keyword evidence="14" id="KW-0597">Phosphoprotein</keyword>
<comment type="catalytic activity">
    <reaction evidence="1 14 15">
        <text>adenosine 5'-phosphosulfate + ATP = 3'-phosphoadenylyl sulfate + ADP + H(+)</text>
        <dbReference type="Rhea" id="RHEA:24152"/>
        <dbReference type="ChEBI" id="CHEBI:15378"/>
        <dbReference type="ChEBI" id="CHEBI:30616"/>
        <dbReference type="ChEBI" id="CHEBI:58243"/>
        <dbReference type="ChEBI" id="CHEBI:58339"/>
        <dbReference type="ChEBI" id="CHEBI:456216"/>
        <dbReference type="EC" id="2.7.1.25"/>
    </reaction>
</comment>
<dbReference type="SUPFAM" id="SSF52540">
    <property type="entry name" value="P-loop containing nucleoside triphosphate hydrolases"/>
    <property type="match status" value="1"/>
</dbReference>
<dbReference type="NCBIfam" id="TIGR00455">
    <property type="entry name" value="apsK"/>
    <property type="match status" value="1"/>
</dbReference>
<name>U3U7D5_9GAMM</name>
<feature type="active site" description="Phosphoserine intermediate" evidence="14">
    <location>
        <position position="109"/>
    </location>
</feature>
<accession>U3U7D5</accession>
<evidence type="ECO:0000256" key="4">
    <source>
        <dbReference type="ARBA" id="ARBA00007008"/>
    </source>
</evidence>
<feature type="domain" description="APS kinase" evidence="16">
    <location>
        <begin position="27"/>
        <end position="177"/>
    </location>
</feature>
<dbReference type="InterPro" id="IPR027417">
    <property type="entry name" value="P-loop_NTPase"/>
</dbReference>
<evidence type="ECO:0000256" key="14">
    <source>
        <dbReference type="HAMAP-Rule" id="MF_00065"/>
    </source>
</evidence>
<dbReference type="GO" id="GO:0000103">
    <property type="term" value="P:sulfate assimilation"/>
    <property type="evidence" value="ECO:0007669"/>
    <property type="project" value="UniProtKB-UniRule"/>
</dbReference>
<dbReference type="KEGG" id="pck:BMSBPS_0636"/>
<dbReference type="EC" id="2.7.1.25" evidence="5 14"/>
<evidence type="ECO:0000256" key="9">
    <source>
        <dbReference type="ARBA" id="ARBA00022777"/>
    </source>
</evidence>
<dbReference type="Proteomes" id="UP000016900">
    <property type="component" value="Chromosome"/>
</dbReference>
<dbReference type="EMBL" id="AP012554">
    <property type="protein sequence ID" value="BAO00144.1"/>
    <property type="molecule type" value="Genomic_DNA"/>
</dbReference>
<keyword evidence="9 14" id="KW-0418">Kinase</keyword>
<dbReference type="NCBIfam" id="NF003013">
    <property type="entry name" value="PRK03846.1"/>
    <property type="match status" value="1"/>
</dbReference>
<gene>
    <name evidence="14 17" type="primary">cysC</name>
    <name evidence="17" type="ORF">HHS_01740</name>
</gene>
<dbReference type="GO" id="GO:0004020">
    <property type="term" value="F:adenylylsulfate kinase activity"/>
    <property type="evidence" value="ECO:0007669"/>
    <property type="project" value="UniProtKB-UniRule"/>
</dbReference>
<dbReference type="GO" id="GO:0070814">
    <property type="term" value="P:hydrogen sulfide biosynthetic process"/>
    <property type="evidence" value="ECO:0007669"/>
    <property type="project" value="UniProtKB-UniRule"/>
</dbReference>
<dbReference type="PANTHER" id="PTHR11055">
    <property type="entry name" value="BIFUNCTIONAL 3'-PHOSPHOADENOSINE 5'-PHOSPHOSULFATE SYNTHASE"/>
    <property type="match status" value="1"/>
</dbReference>
<dbReference type="eggNOG" id="COG0529">
    <property type="taxonomic scope" value="Bacteria"/>
</dbReference>
<dbReference type="RefSeq" id="WP_022564163.1">
    <property type="nucleotide sequence ID" value="NZ_CP010907.1"/>
</dbReference>
<evidence type="ECO:0000256" key="1">
    <source>
        <dbReference type="ARBA" id="ARBA00001823"/>
    </source>
</evidence>
<comment type="function">
    <text evidence="2 14 15">Catalyzes the synthesis of activated sulfate.</text>
</comment>
<comment type="pathway">
    <text evidence="3 14 15">Sulfur metabolism; hydrogen sulfide biosynthesis; sulfite from sulfate: step 2/3.</text>
</comment>
<dbReference type="KEGG" id="hhs:HHS_01740"/>
<evidence type="ECO:0000256" key="5">
    <source>
        <dbReference type="ARBA" id="ARBA00012121"/>
    </source>
</evidence>
<evidence type="ECO:0000256" key="11">
    <source>
        <dbReference type="ARBA" id="ARBA00029724"/>
    </source>
</evidence>
<sequence length="201" mass="23092">MKLYDHNLVWHKSKITRIDREYRHGHQSILLWFTGLSGSGKSTLANSLEQQFYQLGISTYLIDGDNIRHGLCRDLGFSNSDRKEHIRRVGEVAKLMVDAGLVVLVACISPFSSERKMVRNLLGKGHFIEIYVDTPLQVCEERDPKNLYKKARSGQLLNFTGLDSLYEIPNNPEIHVDGEKPINVLNIQVLNFLRQRNIINF</sequence>
<dbReference type="Gene3D" id="3.40.50.300">
    <property type="entry name" value="P-loop containing nucleotide triphosphate hydrolases"/>
    <property type="match status" value="1"/>
</dbReference>
<dbReference type="FunFam" id="3.40.50.300:FF:000212">
    <property type="entry name" value="Adenylyl-sulfate kinase"/>
    <property type="match status" value="1"/>
</dbReference>
<evidence type="ECO:0000259" key="16">
    <source>
        <dbReference type="Pfam" id="PF01583"/>
    </source>
</evidence>
<dbReference type="CDD" id="cd02027">
    <property type="entry name" value="APSK"/>
    <property type="match status" value="1"/>
</dbReference>
<evidence type="ECO:0000256" key="3">
    <source>
        <dbReference type="ARBA" id="ARBA00004806"/>
    </source>
</evidence>
<evidence type="ECO:0000256" key="13">
    <source>
        <dbReference type="ARBA" id="ARBA00031464"/>
    </source>
</evidence>
<evidence type="ECO:0000256" key="2">
    <source>
        <dbReference type="ARBA" id="ARBA00002632"/>
    </source>
</evidence>
<comment type="similarity">
    <text evidence="4 14 15">Belongs to the APS kinase family.</text>
</comment>
<proteinExistence type="inferred from homology"/>
<dbReference type="PANTHER" id="PTHR11055:SF63">
    <property type="entry name" value="ADENYLYL-SULFATE KINASE 1, CHLOROPLASTIC"/>
    <property type="match status" value="1"/>
</dbReference>
<dbReference type="InterPro" id="IPR002891">
    <property type="entry name" value="APS"/>
</dbReference>
<evidence type="ECO:0000313" key="17">
    <source>
        <dbReference type="EMBL" id="BAO00144.1"/>
    </source>
</evidence>
<dbReference type="InterPro" id="IPR059117">
    <property type="entry name" value="APS_kinase_dom"/>
</dbReference>
<dbReference type="GO" id="GO:0005524">
    <property type="term" value="F:ATP binding"/>
    <property type="evidence" value="ECO:0007669"/>
    <property type="project" value="UniProtKB-UniRule"/>
</dbReference>
<keyword evidence="10 14" id="KW-0067">ATP-binding</keyword>
<dbReference type="UniPathway" id="UPA00140">
    <property type="reaction ID" value="UER00205"/>
</dbReference>
<evidence type="ECO:0000256" key="6">
    <source>
        <dbReference type="ARBA" id="ARBA00018163"/>
    </source>
</evidence>
<protein>
    <recommendedName>
        <fullName evidence="6 14">Adenylyl-sulfate kinase</fullName>
        <ecNumber evidence="5 14">2.7.1.25</ecNumber>
    </recommendedName>
    <alternativeName>
        <fullName evidence="12 14">APS kinase</fullName>
    </alternativeName>
    <alternativeName>
        <fullName evidence="13 14">ATP adenosine-5'-phosphosulfate 3'-phosphotransferase</fullName>
    </alternativeName>
    <alternativeName>
        <fullName evidence="11 14">Adenosine-5'-phosphosulfate kinase</fullName>
    </alternativeName>
</protein>
<evidence type="ECO:0000256" key="7">
    <source>
        <dbReference type="ARBA" id="ARBA00022679"/>
    </source>
</evidence>
<keyword evidence="18" id="KW-1185">Reference proteome</keyword>
<evidence type="ECO:0000313" key="18">
    <source>
        <dbReference type="Proteomes" id="UP000016900"/>
    </source>
</evidence>
<feature type="binding site" evidence="14">
    <location>
        <begin position="35"/>
        <end position="42"/>
    </location>
    <ligand>
        <name>ATP</name>
        <dbReference type="ChEBI" id="CHEBI:30616"/>
    </ligand>
</feature>
<dbReference type="Pfam" id="PF01583">
    <property type="entry name" value="APS_kinase"/>
    <property type="match status" value="1"/>
</dbReference>
<dbReference type="PATRIC" id="fig|1235990.3.peg.174"/>
<organism evidence="17 18">
    <name type="scientific">Candidatus Pantoea carbekii</name>
    <dbReference type="NCBI Taxonomy" id="1235990"/>
    <lineage>
        <taxon>Bacteria</taxon>
        <taxon>Pseudomonadati</taxon>
        <taxon>Pseudomonadota</taxon>
        <taxon>Gammaproteobacteria</taxon>
        <taxon>Enterobacterales</taxon>
        <taxon>Erwiniaceae</taxon>
        <taxon>Pantoea</taxon>
    </lineage>
</organism>
<dbReference type="HAMAP" id="MF_00065">
    <property type="entry name" value="Adenylyl_sulf_kinase"/>
    <property type="match status" value="1"/>
</dbReference>
<reference evidence="17 18" key="1">
    <citation type="submission" date="2012-10" db="EMBL/GenBank/DDBJ databases">
        <title>Genome sequence of the symbiont of the pentatomidae stink bug Halyomorpha halys.</title>
        <authorList>
            <person name="Kobayashi H."/>
            <person name="Fujii-Muramatsu R."/>
            <person name="Takeishi K."/>
            <person name="Noda H."/>
        </authorList>
    </citation>
    <scope>NUCLEOTIDE SEQUENCE [LARGE SCALE GENOMIC DNA]</scope>
</reference>
<keyword evidence="7 14" id="KW-0808">Transferase</keyword>
<dbReference type="OrthoDB" id="9804504at2"/>
<evidence type="ECO:0000256" key="10">
    <source>
        <dbReference type="ARBA" id="ARBA00022840"/>
    </source>
</evidence>
<evidence type="ECO:0000256" key="8">
    <source>
        <dbReference type="ARBA" id="ARBA00022741"/>
    </source>
</evidence>